<dbReference type="PROSITE" id="PS51903">
    <property type="entry name" value="CLP_R"/>
    <property type="match status" value="1"/>
</dbReference>
<dbReference type="InterPro" id="IPR001270">
    <property type="entry name" value="ClpA/B"/>
</dbReference>
<keyword evidence="5 7" id="KW-0143">Chaperone</keyword>
<dbReference type="GO" id="GO:0034605">
    <property type="term" value="P:cellular response to heat"/>
    <property type="evidence" value="ECO:0007669"/>
    <property type="project" value="TreeGrafter"/>
</dbReference>
<gene>
    <name evidence="10" type="ORF">EDI_344750</name>
</gene>
<dbReference type="FunFam" id="3.40.50.300:FF:000010">
    <property type="entry name" value="Chaperone clpB 1, putative"/>
    <property type="match status" value="1"/>
</dbReference>
<dbReference type="SMART" id="SM00382">
    <property type="entry name" value="AAA"/>
    <property type="match status" value="2"/>
</dbReference>
<dbReference type="PANTHER" id="PTHR11638:SF18">
    <property type="entry name" value="HEAT SHOCK PROTEIN 104"/>
    <property type="match status" value="1"/>
</dbReference>
<dbReference type="GO" id="GO:0016887">
    <property type="term" value="F:ATP hydrolysis activity"/>
    <property type="evidence" value="ECO:0007669"/>
    <property type="project" value="InterPro"/>
</dbReference>
<dbReference type="InterPro" id="IPR004176">
    <property type="entry name" value="Clp_R_N"/>
</dbReference>
<evidence type="ECO:0000256" key="3">
    <source>
        <dbReference type="ARBA" id="ARBA00022741"/>
    </source>
</evidence>
<dbReference type="Gene3D" id="3.40.50.300">
    <property type="entry name" value="P-loop containing nucleotide triphosphate hydrolases"/>
    <property type="match status" value="3"/>
</dbReference>
<keyword evidence="8" id="KW-0175">Coiled coil</keyword>
<dbReference type="InterPro" id="IPR018368">
    <property type="entry name" value="ClpA/B_CS1"/>
</dbReference>
<dbReference type="EC" id="3.4.21.53" evidence="10"/>
<evidence type="ECO:0000313" key="11">
    <source>
        <dbReference type="Proteomes" id="UP000008076"/>
    </source>
</evidence>
<dbReference type="Proteomes" id="UP000008076">
    <property type="component" value="Unassembled WGS sequence"/>
</dbReference>
<dbReference type="Pfam" id="PF17871">
    <property type="entry name" value="AAA_lid_9"/>
    <property type="match status" value="1"/>
</dbReference>
<accession>B0EDZ0</accession>
<evidence type="ECO:0000256" key="5">
    <source>
        <dbReference type="ARBA" id="ARBA00023186"/>
    </source>
</evidence>
<dbReference type="SUPFAM" id="SSF81923">
    <property type="entry name" value="Double Clp-N motif"/>
    <property type="match status" value="1"/>
</dbReference>
<keyword evidence="2 6" id="KW-0677">Repeat</keyword>
<dbReference type="GeneID" id="5881489"/>
<dbReference type="KEGG" id="edi:EDI_344750"/>
<dbReference type="FunFam" id="3.40.50.300:FF:000025">
    <property type="entry name" value="ATP-dependent Clp protease subunit"/>
    <property type="match status" value="1"/>
</dbReference>
<dbReference type="SMART" id="SM01086">
    <property type="entry name" value="ClpB_D2-small"/>
    <property type="match status" value="1"/>
</dbReference>
<keyword evidence="3 7" id="KW-0547">Nucleotide-binding</keyword>
<dbReference type="GO" id="GO:0005524">
    <property type="term" value="F:ATP binding"/>
    <property type="evidence" value="ECO:0007669"/>
    <property type="project" value="UniProtKB-KW"/>
</dbReference>
<dbReference type="Pfam" id="PF00004">
    <property type="entry name" value="AAA"/>
    <property type="match status" value="1"/>
</dbReference>
<dbReference type="InterPro" id="IPR036628">
    <property type="entry name" value="Clp_N_dom_sf"/>
</dbReference>
<dbReference type="Pfam" id="PF07724">
    <property type="entry name" value="AAA_2"/>
    <property type="match status" value="1"/>
</dbReference>
<protein>
    <submittedName>
        <fullName evidence="10">Heat shock protein, putative</fullName>
        <ecNumber evidence="10">3.4.21.53</ecNumber>
    </submittedName>
</protein>
<evidence type="ECO:0000256" key="1">
    <source>
        <dbReference type="ARBA" id="ARBA00008675"/>
    </source>
</evidence>
<dbReference type="InterPro" id="IPR027417">
    <property type="entry name" value="P-loop_NTPase"/>
</dbReference>
<dbReference type="VEuPathDB" id="AmoebaDB:EDI_344750"/>
<feature type="domain" description="Clp R" evidence="9">
    <location>
        <begin position="3"/>
        <end position="145"/>
    </location>
</feature>
<dbReference type="OMA" id="RMEDEWQ"/>
<organism evidence="11">
    <name type="scientific">Entamoeba dispar (strain ATCC PRA-260 / SAW760)</name>
    <dbReference type="NCBI Taxonomy" id="370354"/>
    <lineage>
        <taxon>Eukaryota</taxon>
        <taxon>Amoebozoa</taxon>
        <taxon>Evosea</taxon>
        <taxon>Archamoebae</taxon>
        <taxon>Mastigamoebida</taxon>
        <taxon>Entamoebidae</taxon>
        <taxon>Entamoeba</taxon>
    </lineage>
</organism>
<proteinExistence type="inferred from homology"/>
<dbReference type="CDD" id="cd19499">
    <property type="entry name" value="RecA-like_ClpB_Hsp104-like"/>
    <property type="match status" value="1"/>
</dbReference>
<dbReference type="RefSeq" id="XP_001736499.1">
    <property type="nucleotide sequence ID" value="XM_001736447.1"/>
</dbReference>
<comment type="similarity">
    <text evidence="1 7">Belongs to the ClpA/ClpB family.</text>
</comment>
<dbReference type="Gene3D" id="1.10.8.60">
    <property type="match status" value="1"/>
</dbReference>
<name>B0EDZ0_ENTDS</name>
<dbReference type="PROSITE" id="PS00870">
    <property type="entry name" value="CLPAB_1"/>
    <property type="match status" value="1"/>
</dbReference>
<dbReference type="InterPro" id="IPR019489">
    <property type="entry name" value="Clp_ATPase_C"/>
</dbReference>
<dbReference type="InterPro" id="IPR028299">
    <property type="entry name" value="ClpA/B_CS2"/>
</dbReference>
<dbReference type="OrthoDB" id="1394734at2759"/>
<dbReference type="SUPFAM" id="SSF52540">
    <property type="entry name" value="P-loop containing nucleoside triphosphate hydrolases"/>
    <property type="match status" value="2"/>
</dbReference>
<dbReference type="GO" id="GO:0005737">
    <property type="term" value="C:cytoplasm"/>
    <property type="evidence" value="ECO:0007669"/>
    <property type="project" value="TreeGrafter"/>
</dbReference>
<evidence type="ECO:0000313" key="10">
    <source>
        <dbReference type="EMBL" id="EDR27269.1"/>
    </source>
</evidence>
<dbReference type="Pfam" id="PF10431">
    <property type="entry name" value="ClpB_D2-small"/>
    <property type="match status" value="1"/>
</dbReference>
<keyword evidence="4 7" id="KW-0067">ATP-binding</keyword>
<dbReference type="InterPro" id="IPR003959">
    <property type="entry name" value="ATPase_AAA_core"/>
</dbReference>
<dbReference type="InterPro" id="IPR050130">
    <property type="entry name" value="ClpA_ClpB"/>
</dbReference>
<dbReference type="GO" id="GO:0004252">
    <property type="term" value="F:serine-type endopeptidase activity"/>
    <property type="evidence" value="ECO:0007669"/>
    <property type="project" value="UniProtKB-EC"/>
</dbReference>
<dbReference type="InterPro" id="IPR041546">
    <property type="entry name" value="ClpA/ClpB_AAA_lid"/>
</dbReference>
<dbReference type="eggNOG" id="KOG1051">
    <property type="taxonomic scope" value="Eukaryota"/>
</dbReference>
<evidence type="ECO:0000256" key="7">
    <source>
        <dbReference type="RuleBase" id="RU004432"/>
    </source>
</evidence>
<reference evidence="11" key="1">
    <citation type="submission" date="2007-12" db="EMBL/GenBank/DDBJ databases">
        <title>Annotation of Entamoeba dispar SAW760.</title>
        <authorList>
            <person name="Lorenzi H."/>
            <person name="Inman J."/>
            <person name="Schobel S."/>
            <person name="Amedeo P."/>
            <person name="Caler E."/>
        </authorList>
    </citation>
    <scope>NUCLEOTIDE SEQUENCE [LARGE SCALE GENOMIC DNA]</scope>
    <source>
        <strain evidence="11">ATCC PRA-260 / SAW760</strain>
    </source>
</reference>
<evidence type="ECO:0000256" key="4">
    <source>
        <dbReference type="ARBA" id="ARBA00022840"/>
    </source>
</evidence>
<keyword evidence="10" id="KW-0346">Stress response</keyword>
<dbReference type="PANTHER" id="PTHR11638">
    <property type="entry name" value="ATP-DEPENDENT CLP PROTEASE"/>
    <property type="match status" value="1"/>
</dbReference>
<evidence type="ECO:0000259" key="9">
    <source>
        <dbReference type="PROSITE" id="PS51903"/>
    </source>
</evidence>
<dbReference type="FunFam" id="3.40.50.300:FF:000120">
    <property type="entry name" value="ATP-dependent chaperone ClpB"/>
    <property type="match status" value="1"/>
</dbReference>
<dbReference type="PROSITE" id="PS00871">
    <property type="entry name" value="CLPAB_2"/>
    <property type="match status" value="1"/>
</dbReference>
<evidence type="ECO:0000256" key="6">
    <source>
        <dbReference type="PROSITE-ProRule" id="PRU01251"/>
    </source>
</evidence>
<dbReference type="InterPro" id="IPR003593">
    <property type="entry name" value="AAA+_ATPase"/>
</dbReference>
<keyword evidence="10" id="KW-0378">Hydrolase</keyword>
<evidence type="ECO:0000256" key="8">
    <source>
        <dbReference type="SAM" id="Coils"/>
    </source>
</evidence>
<dbReference type="Gene3D" id="1.10.1780.10">
    <property type="entry name" value="Clp, N-terminal domain"/>
    <property type="match status" value="1"/>
</dbReference>
<dbReference type="EMBL" id="DS548877">
    <property type="protein sequence ID" value="EDR27269.1"/>
    <property type="molecule type" value="Genomic_DNA"/>
</dbReference>
<dbReference type="AlphaFoldDB" id="B0EDZ0"/>
<dbReference type="Pfam" id="PF02861">
    <property type="entry name" value="Clp_N"/>
    <property type="match status" value="1"/>
</dbReference>
<sequence>MDPNKWTDATVQMFKESQEIAFERKNAYIMPIHMMEAIVEEESNIVIRIVEMMGGDVNKLKKEIKETMNKIPVQNPPPVDIGLHPTTQQVLRRAIEKQKRMGDSYLAIDVIVMSLMEEKEISTIVGNSGINVKEFNKKITEMRKGQSVETKEAESQYEALKKYGNDLTAQAESGKMDPIIGRDEEIKRVIRILSRRTKNNPVLIGEPGVGKTAVVEGLAQRIVKGDVPSNLQCRVIGLDMGALIAGAQYRGQFEERLKAVIKEVKESKIPIILFIDEIHTVLGAGATGEGAMDAANILKPMLSRGELRCIGATTLEEYRKYVEKDPAFERRFQQVYVKEPSEEDTLYILRGIREKYENHYGLTITDSALVSAATLSKRYINGRFLPDKAIDLVDEACATLFTQKNSQPEEIDKLERRETQLNVEKIALERDIKESDEDHNKMIKERLQEIEKELSENKEKLTKLRINYEKEKGGSEEMKELATKIEAMKHKAESTKDLEVAADLKYYAIPEAEKRMKELKEQNKETTMISLQVTPTQIEEVVSRWTGIPVTKMNQTEKTRLMNLEEELHKRVIGQNEAVTAVSDAIIRSRGGLGNEKRPTGSFMFLGPSGVGKTELAKALAVELFDDEQNIVRIDMSEYMESHSVSRLIGAPPGYVGYEEGGQLTEAIRRKPYSVILFDEIEKAHPQVFNVLLQLLDEGRLTDGRGRTVDFKNTIVIMTSNLGSEIIMKGVETEGQVSRKVKETVMEIVKKTFKPEFLNRLDDIIVFSPLSEKELKEIVKLQMGEVIKMIKKRYPLSEVEMTEAAIEGIIKSGYSIAYGARPMRRYIEKTVVTSITKSIISGIMKEKNKIQIDYENDKIQVKITDK</sequence>
<dbReference type="PRINTS" id="PR00300">
    <property type="entry name" value="CLPPROTEASEA"/>
</dbReference>
<keyword evidence="11" id="KW-1185">Reference proteome</keyword>
<evidence type="ECO:0000256" key="2">
    <source>
        <dbReference type="ARBA" id="ARBA00022737"/>
    </source>
</evidence>
<dbReference type="CDD" id="cd00009">
    <property type="entry name" value="AAA"/>
    <property type="match status" value="1"/>
</dbReference>
<feature type="coiled-coil region" evidence="8">
    <location>
        <begin position="411"/>
        <end position="529"/>
    </location>
</feature>